<dbReference type="HOGENOM" id="CLU_3132222_0_0_10"/>
<dbReference type="PATRIC" id="fig|997876.3.peg.832"/>
<dbReference type="EMBL" id="AGXJ01000015">
    <property type="protein sequence ID" value="EIY38520.1"/>
    <property type="molecule type" value="Genomic_DNA"/>
</dbReference>
<reference evidence="1 2" key="1">
    <citation type="submission" date="2012-02" db="EMBL/GenBank/DDBJ databases">
        <title>The Genome Sequence of Bacteroides dorei CL02T12C06.</title>
        <authorList>
            <consortium name="The Broad Institute Genome Sequencing Platform"/>
            <person name="Earl A."/>
            <person name="Ward D."/>
            <person name="Feldgarden M."/>
            <person name="Gevers D."/>
            <person name="Zitomersky N.L."/>
            <person name="Coyne M.J."/>
            <person name="Comstock L.E."/>
            <person name="Young S.K."/>
            <person name="Zeng Q."/>
            <person name="Gargeya S."/>
            <person name="Fitzgerald M."/>
            <person name="Haas B."/>
            <person name="Abouelleil A."/>
            <person name="Alvarado L."/>
            <person name="Arachchi H.M."/>
            <person name="Berlin A."/>
            <person name="Chapman S.B."/>
            <person name="Gearin G."/>
            <person name="Goldberg J."/>
            <person name="Griggs A."/>
            <person name="Gujja S."/>
            <person name="Hansen M."/>
            <person name="Heiman D."/>
            <person name="Howarth C."/>
            <person name="Larimer J."/>
            <person name="Lui A."/>
            <person name="MacDonald P.J.P."/>
            <person name="McCowen C."/>
            <person name="Montmayeur A."/>
            <person name="Murphy C."/>
            <person name="Neiman D."/>
            <person name="Pearson M."/>
            <person name="Priest M."/>
            <person name="Roberts A."/>
            <person name="Saif S."/>
            <person name="Shea T."/>
            <person name="Sisk P."/>
            <person name="Stolte C."/>
            <person name="Sykes S."/>
            <person name="Wortman J."/>
            <person name="Nusbaum C."/>
            <person name="Birren B."/>
        </authorList>
    </citation>
    <scope>NUCLEOTIDE SEQUENCE [LARGE SCALE GENOMIC DNA]</scope>
    <source>
        <strain evidence="1 2">CL02T12C06</strain>
    </source>
</reference>
<name>I8WIU5_9BACT</name>
<proteinExistence type="predicted"/>
<sequence length="49" mass="5886">MFIENPYQWGVSYDYALPLSENTLLHIHSHGAIHTYKLMRMYVKRFSPE</sequence>
<comment type="caution">
    <text evidence="1">The sequence shown here is derived from an EMBL/GenBank/DDBJ whole genome shotgun (WGS) entry which is preliminary data.</text>
</comment>
<keyword evidence="2" id="KW-1185">Reference proteome</keyword>
<gene>
    <name evidence="1" type="ORF">HMPREF1064_00801</name>
</gene>
<accession>I8WIU5</accession>
<dbReference type="Proteomes" id="UP000005974">
    <property type="component" value="Unassembled WGS sequence"/>
</dbReference>
<evidence type="ECO:0000313" key="2">
    <source>
        <dbReference type="Proteomes" id="UP000005974"/>
    </source>
</evidence>
<protein>
    <submittedName>
        <fullName evidence="1">Uncharacterized protein</fullName>
    </submittedName>
</protein>
<evidence type="ECO:0000313" key="1">
    <source>
        <dbReference type="EMBL" id="EIY38520.1"/>
    </source>
</evidence>
<dbReference type="AlphaFoldDB" id="I8WIU5"/>
<organism evidence="1 2">
    <name type="scientific">Phocaeicola dorei CL02T12C06</name>
    <dbReference type="NCBI Taxonomy" id="997876"/>
    <lineage>
        <taxon>Bacteria</taxon>
        <taxon>Pseudomonadati</taxon>
        <taxon>Bacteroidota</taxon>
        <taxon>Bacteroidia</taxon>
        <taxon>Bacteroidales</taxon>
        <taxon>Bacteroidaceae</taxon>
        <taxon>Phocaeicola</taxon>
    </lineage>
</organism>